<feature type="domain" description="Signal transduction histidine kinase HWE region" evidence="10">
    <location>
        <begin position="315"/>
        <end position="398"/>
    </location>
</feature>
<dbReference type="InterPro" id="IPR013655">
    <property type="entry name" value="PAS_fold_3"/>
</dbReference>
<reference evidence="11 12" key="1">
    <citation type="submission" date="2019-12" db="EMBL/GenBank/DDBJ databases">
        <title>Genomic-based taxomic classification of the family Erythrobacteraceae.</title>
        <authorList>
            <person name="Xu L."/>
        </authorList>
    </citation>
    <scope>NUCLEOTIDE SEQUENCE [LARGE SCALE GENOMIC DNA]</scope>
    <source>
        <strain evidence="11 12">JCM 17468</strain>
    </source>
</reference>
<dbReference type="SMART" id="SM00065">
    <property type="entry name" value="GAF"/>
    <property type="match status" value="1"/>
</dbReference>
<dbReference type="SUPFAM" id="SSF55781">
    <property type="entry name" value="GAF domain-like"/>
    <property type="match status" value="1"/>
</dbReference>
<dbReference type="InterPro" id="IPR003018">
    <property type="entry name" value="GAF"/>
</dbReference>
<dbReference type="EMBL" id="WTYD01000002">
    <property type="protein sequence ID" value="MXO54966.1"/>
    <property type="molecule type" value="Genomic_DNA"/>
</dbReference>
<keyword evidence="6" id="KW-0418">Kinase</keyword>
<dbReference type="Pfam" id="PF07536">
    <property type="entry name" value="HWE_HK"/>
    <property type="match status" value="1"/>
</dbReference>
<protein>
    <recommendedName>
        <fullName evidence="2">histidine kinase</fullName>
        <ecNumber evidence="2">2.7.13.3</ecNumber>
    </recommendedName>
</protein>
<evidence type="ECO:0000259" key="8">
    <source>
        <dbReference type="SMART" id="SM00065"/>
    </source>
</evidence>
<keyword evidence="3" id="KW-0597">Phosphoprotein</keyword>
<dbReference type="CDD" id="cd00130">
    <property type="entry name" value="PAS"/>
    <property type="match status" value="1"/>
</dbReference>
<evidence type="ECO:0000259" key="10">
    <source>
        <dbReference type="SMART" id="SM00911"/>
    </source>
</evidence>
<dbReference type="NCBIfam" id="TIGR00229">
    <property type="entry name" value="sensory_box"/>
    <property type="match status" value="1"/>
</dbReference>
<dbReference type="OrthoDB" id="136506at2"/>
<dbReference type="Proteomes" id="UP000430272">
    <property type="component" value="Unassembled WGS sequence"/>
</dbReference>
<accession>A0A844YAV3</accession>
<keyword evidence="12" id="KW-1185">Reference proteome</keyword>
<dbReference type="SMART" id="SM00091">
    <property type="entry name" value="PAS"/>
    <property type="match status" value="1"/>
</dbReference>
<dbReference type="RefSeq" id="WP_160661813.1">
    <property type="nucleotide sequence ID" value="NZ_BAABDV010000001.1"/>
</dbReference>
<dbReference type="EC" id="2.7.13.3" evidence="2"/>
<dbReference type="SMART" id="SM00911">
    <property type="entry name" value="HWE_HK"/>
    <property type="match status" value="1"/>
</dbReference>
<evidence type="ECO:0000256" key="2">
    <source>
        <dbReference type="ARBA" id="ARBA00012438"/>
    </source>
</evidence>
<dbReference type="Gene3D" id="3.30.450.40">
    <property type="match status" value="1"/>
</dbReference>
<evidence type="ECO:0000313" key="12">
    <source>
        <dbReference type="Proteomes" id="UP000430272"/>
    </source>
</evidence>
<dbReference type="GO" id="GO:0004673">
    <property type="term" value="F:protein histidine kinase activity"/>
    <property type="evidence" value="ECO:0007669"/>
    <property type="project" value="UniProtKB-EC"/>
</dbReference>
<comment type="catalytic activity">
    <reaction evidence="1">
        <text>ATP + protein L-histidine = ADP + protein N-phospho-L-histidine.</text>
        <dbReference type="EC" id="2.7.13.3"/>
    </reaction>
</comment>
<dbReference type="GO" id="GO:0005524">
    <property type="term" value="F:ATP binding"/>
    <property type="evidence" value="ECO:0007669"/>
    <property type="project" value="UniProtKB-KW"/>
</dbReference>
<dbReference type="InterPro" id="IPR036890">
    <property type="entry name" value="HATPase_C_sf"/>
</dbReference>
<keyword evidence="7" id="KW-0067">ATP-binding</keyword>
<name>A0A844YAV3_9SPHN</name>
<keyword evidence="4" id="KW-0808">Transferase</keyword>
<dbReference type="InterPro" id="IPR035965">
    <property type="entry name" value="PAS-like_dom_sf"/>
</dbReference>
<dbReference type="Pfam" id="PF01590">
    <property type="entry name" value="GAF"/>
    <property type="match status" value="1"/>
</dbReference>
<organism evidence="11 12">
    <name type="scientific">Qipengyuania pelagi</name>
    <dbReference type="NCBI Taxonomy" id="994320"/>
    <lineage>
        <taxon>Bacteria</taxon>
        <taxon>Pseudomonadati</taxon>
        <taxon>Pseudomonadota</taxon>
        <taxon>Alphaproteobacteria</taxon>
        <taxon>Sphingomonadales</taxon>
        <taxon>Erythrobacteraceae</taxon>
        <taxon>Qipengyuania</taxon>
    </lineage>
</organism>
<evidence type="ECO:0000256" key="3">
    <source>
        <dbReference type="ARBA" id="ARBA00022553"/>
    </source>
</evidence>
<sequence length="512" mass="56400">MKLSRYPLWPAHRAADPSLTDEGLRSRVIAAYGADAVQDDRELTQIVEFAARLCDVPVALVTLVEEHRQRFVARKGLAKEETPRSTSLCSHAMSGRGPMVVPDASADERFAEMELVAGENGIRFYAGHPLVSSEGVPLGALCVIDREARPEGLNALQREGLEVLSRAVMRRLTSERDAAYAENKIEVSELRTRQLAENLPVYAWAANTEGVVEYANPALYDFVGADDLSEFDFDRLVHPDDAEELSAARKASRDDKQRWEAKARLKRKDGVYRWMILRAWPFVMGDEEPETWFGAAVDIDDLQTVSDSRDLLARELSHRIKNIFAVINGLISLQGRKHPGAEELVKELSGTIRTLGKAHDFVRPFAGRTESSLNGLITELLTPYGRIGGDRIAISGCGCPIGEKAATPLALIFHELATNSAKYGALSHSNGQLRVEIIDRGADVAVTWRETGLNPQDSAEDAEARGDEAGEGFGSRLLRTAVEGQLTGKFTRRITEDSLEVELLLPCEKLEA</sequence>
<feature type="domain" description="PAS" evidence="9">
    <location>
        <begin position="190"/>
        <end position="254"/>
    </location>
</feature>
<comment type="caution">
    <text evidence="11">The sequence shown here is derived from an EMBL/GenBank/DDBJ whole genome shotgun (WGS) entry which is preliminary data.</text>
</comment>
<dbReference type="InterPro" id="IPR029016">
    <property type="entry name" value="GAF-like_dom_sf"/>
</dbReference>
<evidence type="ECO:0000256" key="5">
    <source>
        <dbReference type="ARBA" id="ARBA00022741"/>
    </source>
</evidence>
<evidence type="ECO:0000259" key="9">
    <source>
        <dbReference type="SMART" id="SM00091"/>
    </source>
</evidence>
<dbReference type="PANTHER" id="PTHR43102:SF2">
    <property type="entry name" value="GAF DOMAIN-CONTAINING PROTEIN"/>
    <property type="match status" value="1"/>
</dbReference>
<dbReference type="Pfam" id="PF08447">
    <property type="entry name" value="PAS_3"/>
    <property type="match status" value="1"/>
</dbReference>
<evidence type="ECO:0000256" key="6">
    <source>
        <dbReference type="ARBA" id="ARBA00022777"/>
    </source>
</evidence>
<proteinExistence type="predicted"/>
<dbReference type="InterPro" id="IPR000014">
    <property type="entry name" value="PAS"/>
</dbReference>
<dbReference type="PANTHER" id="PTHR43102">
    <property type="entry name" value="SLR1143 PROTEIN"/>
    <property type="match status" value="1"/>
</dbReference>
<evidence type="ECO:0000256" key="7">
    <source>
        <dbReference type="ARBA" id="ARBA00022840"/>
    </source>
</evidence>
<keyword evidence="5" id="KW-0547">Nucleotide-binding</keyword>
<dbReference type="Gene3D" id="3.30.565.10">
    <property type="entry name" value="Histidine kinase-like ATPase, C-terminal domain"/>
    <property type="match status" value="1"/>
</dbReference>
<dbReference type="InterPro" id="IPR011102">
    <property type="entry name" value="Sig_transdc_His_kinase_HWE"/>
</dbReference>
<evidence type="ECO:0000313" key="11">
    <source>
        <dbReference type="EMBL" id="MXO54966.1"/>
    </source>
</evidence>
<dbReference type="SUPFAM" id="SSF55785">
    <property type="entry name" value="PYP-like sensor domain (PAS domain)"/>
    <property type="match status" value="1"/>
</dbReference>
<dbReference type="Gene3D" id="3.30.450.20">
    <property type="entry name" value="PAS domain"/>
    <property type="match status" value="1"/>
</dbReference>
<dbReference type="AlphaFoldDB" id="A0A844YAV3"/>
<evidence type="ECO:0000256" key="1">
    <source>
        <dbReference type="ARBA" id="ARBA00000085"/>
    </source>
</evidence>
<feature type="domain" description="GAF" evidence="8">
    <location>
        <begin position="40"/>
        <end position="184"/>
    </location>
</feature>
<gene>
    <name evidence="11" type="ORF">GRI47_13245</name>
</gene>
<evidence type="ECO:0000256" key="4">
    <source>
        <dbReference type="ARBA" id="ARBA00022679"/>
    </source>
</evidence>